<name>A0AAE1BF04_9GAST</name>
<organism evidence="1 2">
    <name type="scientific">Elysia crispata</name>
    <name type="common">lettuce slug</name>
    <dbReference type="NCBI Taxonomy" id="231223"/>
    <lineage>
        <taxon>Eukaryota</taxon>
        <taxon>Metazoa</taxon>
        <taxon>Spiralia</taxon>
        <taxon>Lophotrochozoa</taxon>
        <taxon>Mollusca</taxon>
        <taxon>Gastropoda</taxon>
        <taxon>Heterobranchia</taxon>
        <taxon>Euthyneura</taxon>
        <taxon>Panpulmonata</taxon>
        <taxon>Sacoglossa</taxon>
        <taxon>Placobranchoidea</taxon>
        <taxon>Plakobranchidae</taxon>
        <taxon>Elysia</taxon>
    </lineage>
</organism>
<evidence type="ECO:0000313" key="2">
    <source>
        <dbReference type="Proteomes" id="UP001283361"/>
    </source>
</evidence>
<gene>
    <name evidence="1" type="ORF">RRG08_059758</name>
</gene>
<reference evidence="1" key="1">
    <citation type="journal article" date="2023" name="G3 (Bethesda)">
        <title>A reference genome for the long-term kleptoplast-retaining sea slug Elysia crispata morphotype clarki.</title>
        <authorList>
            <person name="Eastman K.E."/>
            <person name="Pendleton A.L."/>
            <person name="Shaikh M.A."/>
            <person name="Suttiyut T."/>
            <person name="Ogas R."/>
            <person name="Tomko P."/>
            <person name="Gavelis G."/>
            <person name="Widhalm J.R."/>
            <person name="Wisecaver J.H."/>
        </authorList>
    </citation>
    <scope>NUCLEOTIDE SEQUENCE</scope>
    <source>
        <strain evidence="1">ECLA1</strain>
    </source>
</reference>
<protein>
    <submittedName>
        <fullName evidence="1">Uncharacterized protein</fullName>
    </submittedName>
</protein>
<accession>A0AAE1BF04</accession>
<sequence length="153" mass="16736">MADQESHGIVPDELSNAWSLELYCESSRCFRLVKTSHPSLAPLACSQNNHLTLIELSTSSEFKDKTGYMVSDHFTKCFSRGANLGPQSQCKARPTELCDASVKSNYSGSFIEAKGQRQRVGDSEAAVEVIPAHTACLVDICLHVQQDGSRRGN</sequence>
<dbReference type="AlphaFoldDB" id="A0AAE1BF04"/>
<keyword evidence="2" id="KW-1185">Reference proteome</keyword>
<evidence type="ECO:0000313" key="1">
    <source>
        <dbReference type="EMBL" id="KAK3803892.1"/>
    </source>
</evidence>
<proteinExistence type="predicted"/>
<dbReference type="Proteomes" id="UP001283361">
    <property type="component" value="Unassembled WGS sequence"/>
</dbReference>
<dbReference type="EMBL" id="JAWDGP010000077">
    <property type="protein sequence ID" value="KAK3803892.1"/>
    <property type="molecule type" value="Genomic_DNA"/>
</dbReference>
<comment type="caution">
    <text evidence="1">The sequence shown here is derived from an EMBL/GenBank/DDBJ whole genome shotgun (WGS) entry which is preliminary data.</text>
</comment>